<dbReference type="InterPro" id="IPR003660">
    <property type="entry name" value="HAMP_dom"/>
</dbReference>
<keyword evidence="4" id="KW-0812">Transmembrane</keyword>
<dbReference type="Gene3D" id="3.30.450.20">
    <property type="entry name" value="PAS domain"/>
    <property type="match status" value="1"/>
</dbReference>
<gene>
    <name evidence="7" type="ORF">SAMN06275492_10460</name>
</gene>
<dbReference type="InterPro" id="IPR004090">
    <property type="entry name" value="Chemotax_Me-accpt_rcpt"/>
</dbReference>
<dbReference type="InterPro" id="IPR033462">
    <property type="entry name" value="Cache_3-Cache_2"/>
</dbReference>
<keyword evidence="4" id="KW-0472">Membrane</keyword>
<feature type="domain" description="Methyl-accepting transducer" evidence="5">
    <location>
        <begin position="416"/>
        <end position="652"/>
    </location>
</feature>
<accession>A0A1X7IQP7</accession>
<dbReference type="Pfam" id="PF17201">
    <property type="entry name" value="Cache_3-Cache_2"/>
    <property type="match status" value="1"/>
</dbReference>
<organism evidence="7 8">
    <name type="scientific">Dethiosulfovibrio salsuginis</name>
    <dbReference type="NCBI Taxonomy" id="561720"/>
    <lineage>
        <taxon>Bacteria</taxon>
        <taxon>Thermotogati</taxon>
        <taxon>Synergistota</taxon>
        <taxon>Synergistia</taxon>
        <taxon>Synergistales</taxon>
        <taxon>Dethiosulfovibrionaceae</taxon>
        <taxon>Dethiosulfovibrio</taxon>
    </lineage>
</organism>
<evidence type="ECO:0000256" key="3">
    <source>
        <dbReference type="PROSITE-ProRule" id="PRU00284"/>
    </source>
</evidence>
<evidence type="ECO:0000259" key="6">
    <source>
        <dbReference type="PROSITE" id="PS50885"/>
    </source>
</evidence>
<keyword evidence="4" id="KW-1133">Transmembrane helix</keyword>
<dbReference type="PRINTS" id="PR00260">
    <property type="entry name" value="CHEMTRNSDUCR"/>
</dbReference>
<proteinExistence type="inferred from homology"/>
<reference evidence="8" key="1">
    <citation type="submission" date="2017-04" db="EMBL/GenBank/DDBJ databases">
        <authorList>
            <person name="Varghese N."/>
            <person name="Submissions S."/>
        </authorList>
    </citation>
    <scope>NUCLEOTIDE SEQUENCE [LARGE SCALE GENOMIC DNA]</scope>
    <source>
        <strain evidence="8">USBA 82</strain>
    </source>
</reference>
<evidence type="ECO:0000259" key="5">
    <source>
        <dbReference type="PROSITE" id="PS50111"/>
    </source>
</evidence>
<dbReference type="Proteomes" id="UP000193355">
    <property type="component" value="Unassembled WGS sequence"/>
</dbReference>
<name>A0A1X7IQP7_9BACT</name>
<keyword evidence="1 3" id="KW-0807">Transducer</keyword>
<dbReference type="CDD" id="cd11386">
    <property type="entry name" value="MCP_signal"/>
    <property type="match status" value="1"/>
</dbReference>
<keyword evidence="8" id="KW-1185">Reference proteome</keyword>
<dbReference type="Pfam" id="PF00672">
    <property type="entry name" value="HAMP"/>
    <property type="match status" value="1"/>
</dbReference>
<dbReference type="STRING" id="561720.SAMN06275492_10460"/>
<evidence type="ECO:0000313" key="8">
    <source>
        <dbReference type="Proteomes" id="UP000193355"/>
    </source>
</evidence>
<protein>
    <submittedName>
        <fullName evidence="7">Methyl-accepting chemotaxis protein</fullName>
    </submittedName>
</protein>
<dbReference type="PANTHER" id="PTHR32089:SF112">
    <property type="entry name" value="LYSOZYME-LIKE PROTEIN-RELATED"/>
    <property type="match status" value="1"/>
</dbReference>
<dbReference type="PANTHER" id="PTHR32089">
    <property type="entry name" value="METHYL-ACCEPTING CHEMOTAXIS PROTEIN MCPB"/>
    <property type="match status" value="1"/>
</dbReference>
<evidence type="ECO:0000256" key="2">
    <source>
        <dbReference type="ARBA" id="ARBA00029447"/>
    </source>
</evidence>
<dbReference type="RefSeq" id="WP_234986111.1">
    <property type="nucleotide sequence ID" value="NZ_FXBB01000004.1"/>
</dbReference>
<feature type="transmembrane region" description="Helical" evidence="4">
    <location>
        <begin position="323"/>
        <end position="343"/>
    </location>
</feature>
<evidence type="ECO:0000313" key="7">
    <source>
        <dbReference type="EMBL" id="SMG17436.1"/>
    </source>
</evidence>
<dbReference type="AlphaFoldDB" id="A0A1X7IQP7"/>
<dbReference type="GO" id="GO:0004888">
    <property type="term" value="F:transmembrane signaling receptor activity"/>
    <property type="evidence" value="ECO:0007669"/>
    <property type="project" value="InterPro"/>
</dbReference>
<dbReference type="GO" id="GO:0016020">
    <property type="term" value="C:membrane"/>
    <property type="evidence" value="ECO:0007669"/>
    <property type="project" value="InterPro"/>
</dbReference>
<dbReference type="GO" id="GO:0007165">
    <property type="term" value="P:signal transduction"/>
    <property type="evidence" value="ECO:0007669"/>
    <property type="project" value="UniProtKB-KW"/>
</dbReference>
<dbReference type="GO" id="GO:0006935">
    <property type="term" value="P:chemotaxis"/>
    <property type="evidence" value="ECO:0007669"/>
    <property type="project" value="InterPro"/>
</dbReference>
<dbReference type="PROSITE" id="PS50111">
    <property type="entry name" value="CHEMOTAXIS_TRANSDUC_2"/>
    <property type="match status" value="1"/>
</dbReference>
<dbReference type="Gene3D" id="1.10.287.950">
    <property type="entry name" value="Methyl-accepting chemotaxis protein"/>
    <property type="match status" value="1"/>
</dbReference>
<dbReference type="InterPro" id="IPR004089">
    <property type="entry name" value="MCPsignal_dom"/>
</dbReference>
<comment type="similarity">
    <text evidence="2">Belongs to the methyl-accepting chemotaxis (MCP) protein family.</text>
</comment>
<sequence>MKVLDRRRGMSVGVQVASVVGVMIALLLAVVVGVASVRAGRMLGRTIDDGGLGFVESLQVGVAQEIASLRRSNESFVNIIVQRLEGKRIFGNEDVVQVGDRQVSKIFVMDNGLHPITGDQAMVEGWQAAMDSQFSIFQVTEEGLIRVATTLTDQDGKLLLGGLFEKGSTVYKNTVENRGVYEEIVWLGGQPYAGCYKGVPDVEGNIRMVLFSGTSLKPVEDRVMAASLGEGSYGLVMDGEGSIVAHPKLEPGVRMKDSAPALWEACVASGVFSSPEPVALEYVFNGRNSRGYIQGIEGVPWFIMVVVNADLALAPVGAMQRGLLLWTLPLALLGLALLTWIVVKLVSPLKKVVAVADRVAEGDLSVEVNAVEGSRNEIDRVMVAFGRIIAEYRKLVTKVDGMNRQFAQGSRAMSDIADEVHRALGSVEGASKTVADMVESIASSAEETNAGVEEVSSGVASSTQVVTELSEKAQSVSENAVQGRKAVDDVTSGTAGAGEATSRVVNAIDELERSVGGITGFVNTIVTIADQTNLLALNAAIEAARAGEAGRGFAVVAEEVRKLAEESNNAASSIKNVIDKVQQDMLVAAKDTKEAGAMMEDLLRRSDQAASEIRDAADGVASMAEGIQSIAAASQEQSASTQEIAKSVDGIASMLNNGSESAKEMRTAGEVMAQKLKELESIRKGQERRLEELKELTSGYRLKSEKGLAEL</sequence>
<dbReference type="CDD" id="cd06225">
    <property type="entry name" value="HAMP"/>
    <property type="match status" value="1"/>
</dbReference>
<dbReference type="EMBL" id="FXBB01000004">
    <property type="protein sequence ID" value="SMG17436.1"/>
    <property type="molecule type" value="Genomic_DNA"/>
</dbReference>
<dbReference type="PROSITE" id="PS50885">
    <property type="entry name" value="HAMP"/>
    <property type="match status" value="1"/>
</dbReference>
<dbReference type="Pfam" id="PF00015">
    <property type="entry name" value="MCPsignal"/>
    <property type="match status" value="1"/>
</dbReference>
<dbReference type="SUPFAM" id="SSF58104">
    <property type="entry name" value="Methyl-accepting chemotaxis protein (MCP) signaling domain"/>
    <property type="match status" value="1"/>
</dbReference>
<evidence type="ECO:0000256" key="1">
    <source>
        <dbReference type="ARBA" id="ARBA00023224"/>
    </source>
</evidence>
<feature type="transmembrane region" description="Helical" evidence="4">
    <location>
        <begin position="12"/>
        <end position="35"/>
    </location>
</feature>
<dbReference type="SMART" id="SM00304">
    <property type="entry name" value="HAMP"/>
    <property type="match status" value="1"/>
</dbReference>
<dbReference type="SMART" id="SM00283">
    <property type="entry name" value="MA"/>
    <property type="match status" value="1"/>
</dbReference>
<evidence type="ECO:0000256" key="4">
    <source>
        <dbReference type="SAM" id="Phobius"/>
    </source>
</evidence>
<feature type="domain" description="HAMP" evidence="6">
    <location>
        <begin position="343"/>
        <end position="397"/>
    </location>
</feature>